<dbReference type="PANTHER" id="PTHR24221">
    <property type="entry name" value="ATP-BINDING CASSETTE SUB-FAMILY B"/>
    <property type="match status" value="1"/>
</dbReference>
<reference evidence="10" key="1">
    <citation type="journal article" date="2019" name="Int. J. Syst. Evol. Microbiol.">
        <title>The Global Catalogue of Microorganisms (GCM) 10K type strain sequencing project: providing services to taxonomists for standard genome sequencing and annotation.</title>
        <authorList>
            <consortium name="The Broad Institute Genomics Platform"/>
            <consortium name="The Broad Institute Genome Sequencing Center for Infectious Disease"/>
            <person name="Wu L."/>
            <person name="Ma J."/>
        </authorList>
    </citation>
    <scope>NUCLEOTIDE SEQUENCE [LARGE SCALE GENOMIC DNA]</scope>
    <source>
        <strain evidence="10">CGMCC 1.3240</strain>
    </source>
</reference>
<gene>
    <name evidence="9" type="ORF">ACFPYJ_14295</name>
</gene>
<keyword evidence="3" id="KW-0547">Nucleotide-binding</keyword>
<feature type="transmembrane region" description="Helical" evidence="7">
    <location>
        <begin position="239"/>
        <end position="259"/>
    </location>
</feature>
<dbReference type="InterPro" id="IPR027417">
    <property type="entry name" value="P-loop_NTPase"/>
</dbReference>
<keyword evidence="2 7" id="KW-0812">Transmembrane</keyword>
<dbReference type="GO" id="GO:0005524">
    <property type="term" value="F:ATP binding"/>
    <property type="evidence" value="ECO:0007669"/>
    <property type="project" value="UniProtKB-KW"/>
</dbReference>
<dbReference type="InterPro" id="IPR036640">
    <property type="entry name" value="ABC1_TM_sf"/>
</dbReference>
<proteinExistence type="predicted"/>
<name>A0ABW0VWN0_9BACL</name>
<feature type="transmembrane region" description="Helical" evidence="7">
    <location>
        <begin position="49"/>
        <end position="69"/>
    </location>
</feature>
<dbReference type="InterPro" id="IPR003593">
    <property type="entry name" value="AAA+_ATPase"/>
</dbReference>
<dbReference type="Gene3D" id="1.20.1560.10">
    <property type="entry name" value="ABC transporter type 1, transmembrane domain"/>
    <property type="match status" value="1"/>
</dbReference>
<dbReference type="Pfam" id="PF00005">
    <property type="entry name" value="ABC_tran"/>
    <property type="match status" value="1"/>
</dbReference>
<evidence type="ECO:0000256" key="5">
    <source>
        <dbReference type="ARBA" id="ARBA00022989"/>
    </source>
</evidence>
<dbReference type="PROSITE" id="PS50893">
    <property type="entry name" value="ABC_TRANSPORTER_2"/>
    <property type="match status" value="1"/>
</dbReference>
<evidence type="ECO:0000256" key="2">
    <source>
        <dbReference type="ARBA" id="ARBA00022692"/>
    </source>
</evidence>
<accession>A0ABW0VWN0</accession>
<keyword evidence="5 7" id="KW-1133">Transmembrane helix</keyword>
<dbReference type="PANTHER" id="PTHR24221:SF646">
    <property type="entry name" value="HAEMOLYSIN SECRETION ATP-BINDING PROTEIN"/>
    <property type="match status" value="1"/>
</dbReference>
<feature type="transmembrane region" description="Helical" evidence="7">
    <location>
        <begin position="142"/>
        <end position="166"/>
    </location>
</feature>
<dbReference type="InterPro" id="IPR003439">
    <property type="entry name" value="ABC_transporter-like_ATP-bd"/>
</dbReference>
<dbReference type="PROSITE" id="PS00211">
    <property type="entry name" value="ABC_TRANSPORTER_1"/>
    <property type="match status" value="1"/>
</dbReference>
<evidence type="ECO:0000256" key="1">
    <source>
        <dbReference type="ARBA" id="ARBA00004651"/>
    </source>
</evidence>
<evidence type="ECO:0000256" key="4">
    <source>
        <dbReference type="ARBA" id="ARBA00022840"/>
    </source>
</evidence>
<comment type="caution">
    <text evidence="9">The sequence shown here is derived from an EMBL/GenBank/DDBJ whole genome shotgun (WGS) entry which is preliminary data.</text>
</comment>
<feature type="domain" description="ABC transporter" evidence="8">
    <location>
        <begin position="334"/>
        <end position="573"/>
    </location>
</feature>
<evidence type="ECO:0000256" key="7">
    <source>
        <dbReference type="SAM" id="Phobius"/>
    </source>
</evidence>
<dbReference type="RefSeq" id="WP_379188875.1">
    <property type="nucleotide sequence ID" value="NZ_JBHSOW010000047.1"/>
</dbReference>
<sequence length="587" mass="65212">MPLATTIWLGIPFLLGLLVIGSCSAQRNLIDLFIEGAGERRWVALFLQAWVPITLFIGYAVLRVVLGSLQNLADSRLRARASQFIQSEVHKSAVQVPLARMDQADYYDRLQRAQLAAGTDLLGILQHIIDILRLLFELVGLLTFVWMSAPLVSGILAVVFMFSFLIRLESDLVKRRLNRELTRPGRESDYLRDMIIRPNTIRDMRLSGSMDYLIHKWSEGMKESLSMRMNANRSEIRRGILASSLQICGLFGGITWLVLSLKSGGISAGAVVVIIQAMRQAYAISSRMAFPIGKIYIQSMKIIDLVDFLQENKQACESESKKLKLKVPGSEGAVTFENVSYQYDGAEEAVLQQLSFTLKPGETVALVGENGAGKSTLVKLLLGLYRPTKGRITWDGVDLTELDPVLLRRRMSAAFQDFIRYETSLRDNIAFGLPDEILNETRLLEALRNGGAAELAVLVGGLDARVGQLSGGGRELSGGQWQRLAIARAALRDAQLLVLDEPTAAIDPQHETDLYQSLRDIAQGRTVLFVSHRLGWARFSDRILVLRDGVLAEEGSHDTLLAANGVYAAMFRTQAEWYREDNLLSTS</sequence>
<dbReference type="InterPro" id="IPR039421">
    <property type="entry name" value="Type_1_exporter"/>
</dbReference>
<keyword evidence="6 7" id="KW-0472">Membrane</keyword>
<keyword evidence="4 9" id="KW-0067">ATP-binding</keyword>
<dbReference type="Gene3D" id="3.40.50.300">
    <property type="entry name" value="P-loop containing nucleotide triphosphate hydrolases"/>
    <property type="match status" value="1"/>
</dbReference>
<dbReference type="Proteomes" id="UP001596047">
    <property type="component" value="Unassembled WGS sequence"/>
</dbReference>
<evidence type="ECO:0000259" key="8">
    <source>
        <dbReference type="PROSITE" id="PS50893"/>
    </source>
</evidence>
<comment type="subcellular location">
    <subcellularLocation>
        <location evidence="1">Cell membrane</location>
        <topology evidence="1">Multi-pass membrane protein</topology>
    </subcellularLocation>
</comment>
<dbReference type="SMART" id="SM00382">
    <property type="entry name" value="AAA"/>
    <property type="match status" value="1"/>
</dbReference>
<dbReference type="SUPFAM" id="SSF52540">
    <property type="entry name" value="P-loop containing nucleoside triphosphate hydrolases"/>
    <property type="match status" value="1"/>
</dbReference>
<dbReference type="SUPFAM" id="SSF90123">
    <property type="entry name" value="ABC transporter transmembrane region"/>
    <property type="match status" value="1"/>
</dbReference>
<evidence type="ECO:0000313" key="10">
    <source>
        <dbReference type="Proteomes" id="UP001596047"/>
    </source>
</evidence>
<dbReference type="CDD" id="cd03228">
    <property type="entry name" value="ABCC_MRP_Like"/>
    <property type="match status" value="1"/>
</dbReference>
<dbReference type="InterPro" id="IPR017871">
    <property type="entry name" value="ABC_transporter-like_CS"/>
</dbReference>
<evidence type="ECO:0000256" key="6">
    <source>
        <dbReference type="ARBA" id="ARBA00023136"/>
    </source>
</evidence>
<evidence type="ECO:0000313" key="9">
    <source>
        <dbReference type="EMBL" id="MFC5650278.1"/>
    </source>
</evidence>
<organism evidence="9 10">
    <name type="scientific">Paenibacillus solisilvae</name>
    <dbReference type="NCBI Taxonomy" id="2486751"/>
    <lineage>
        <taxon>Bacteria</taxon>
        <taxon>Bacillati</taxon>
        <taxon>Bacillota</taxon>
        <taxon>Bacilli</taxon>
        <taxon>Bacillales</taxon>
        <taxon>Paenibacillaceae</taxon>
        <taxon>Paenibacillus</taxon>
    </lineage>
</organism>
<dbReference type="EMBL" id="JBHSOW010000047">
    <property type="protein sequence ID" value="MFC5650278.1"/>
    <property type="molecule type" value="Genomic_DNA"/>
</dbReference>
<protein>
    <submittedName>
        <fullName evidence="9">ABC transporter ATP-binding protein</fullName>
    </submittedName>
</protein>
<keyword evidence="10" id="KW-1185">Reference proteome</keyword>
<evidence type="ECO:0000256" key="3">
    <source>
        <dbReference type="ARBA" id="ARBA00022741"/>
    </source>
</evidence>